<sequence length="19" mass="2397">MFYHMSMDHEIILHPQYFG</sequence>
<comment type="caution">
    <text evidence="1">The sequence shown here is derived from an EMBL/GenBank/DDBJ whole genome shotgun (WGS) entry which is preliminary data.</text>
</comment>
<accession>A0A8J2KCQ9</accession>
<gene>
    <name evidence="1" type="ORF">AFUS01_LOCUS13639</name>
</gene>
<proteinExistence type="predicted"/>
<dbReference type="EMBL" id="CAJVCH010112024">
    <property type="protein sequence ID" value="CAG7724630.1"/>
    <property type="molecule type" value="Genomic_DNA"/>
</dbReference>
<dbReference type="AlphaFoldDB" id="A0A8J2KCQ9"/>
<feature type="non-terminal residue" evidence="1">
    <location>
        <position position="1"/>
    </location>
</feature>
<evidence type="ECO:0000313" key="2">
    <source>
        <dbReference type="Proteomes" id="UP000708208"/>
    </source>
</evidence>
<reference evidence="1" key="1">
    <citation type="submission" date="2021-06" db="EMBL/GenBank/DDBJ databases">
        <authorList>
            <person name="Hodson N. C."/>
            <person name="Mongue J. A."/>
            <person name="Jaron S. K."/>
        </authorList>
    </citation>
    <scope>NUCLEOTIDE SEQUENCE</scope>
</reference>
<dbReference type="Proteomes" id="UP000708208">
    <property type="component" value="Unassembled WGS sequence"/>
</dbReference>
<protein>
    <submittedName>
        <fullName evidence="1">Uncharacterized protein</fullName>
    </submittedName>
</protein>
<evidence type="ECO:0000313" key="1">
    <source>
        <dbReference type="EMBL" id="CAG7724630.1"/>
    </source>
</evidence>
<name>A0A8J2KCQ9_9HEXA</name>
<keyword evidence="2" id="KW-1185">Reference proteome</keyword>
<organism evidence="1 2">
    <name type="scientific">Allacma fusca</name>
    <dbReference type="NCBI Taxonomy" id="39272"/>
    <lineage>
        <taxon>Eukaryota</taxon>
        <taxon>Metazoa</taxon>
        <taxon>Ecdysozoa</taxon>
        <taxon>Arthropoda</taxon>
        <taxon>Hexapoda</taxon>
        <taxon>Collembola</taxon>
        <taxon>Symphypleona</taxon>
        <taxon>Sminthuridae</taxon>
        <taxon>Allacma</taxon>
    </lineage>
</organism>